<dbReference type="Proteomes" id="UP000823775">
    <property type="component" value="Unassembled WGS sequence"/>
</dbReference>
<reference evidence="1 2" key="1">
    <citation type="journal article" date="2021" name="BMC Genomics">
        <title>Datura genome reveals duplications of psychoactive alkaloid biosynthetic genes and high mutation rate following tissue culture.</title>
        <authorList>
            <person name="Rajewski A."/>
            <person name="Carter-House D."/>
            <person name="Stajich J."/>
            <person name="Litt A."/>
        </authorList>
    </citation>
    <scope>NUCLEOTIDE SEQUENCE [LARGE SCALE GENOMIC DNA]</scope>
    <source>
        <strain evidence="1">AR-01</strain>
    </source>
</reference>
<evidence type="ECO:0000313" key="1">
    <source>
        <dbReference type="EMBL" id="MCD9561285.1"/>
    </source>
</evidence>
<keyword evidence="2" id="KW-1185">Reference proteome</keyword>
<feature type="non-terminal residue" evidence="1">
    <location>
        <position position="63"/>
    </location>
</feature>
<proteinExistence type="predicted"/>
<comment type="caution">
    <text evidence="1">The sequence shown here is derived from an EMBL/GenBank/DDBJ whole genome shotgun (WGS) entry which is preliminary data.</text>
</comment>
<organism evidence="1 2">
    <name type="scientific">Datura stramonium</name>
    <name type="common">Jimsonweed</name>
    <name type="synonym">Common thornapple</name>
    <dbReference type="NCBI Taxonomy" id="4076"/>
    <lineage>
        <taxon>Eukaryota</taxon>
        <taxon>Viridiplantae</taxon>
        <taxon>Streptophyta</taxon>
        <taxon>Embryophyta</taxon>
        <taxon>Tracheophyta</taxon>
        <taxon>Spermatophyta</taxon>
        <taxon>Magnoliopsida</taxon>
        <taxon>eudicotyledons</taxon>
        <taxon>Gunneridae</taxon>
        <taxon>Pentapetalae</taxon>
        <taxon>asterids</taxon>
        <taxon>lamiids</taxon>
        <taxon>Solanales</taxon>
        <taxon>Solanaceae</taxon>
        <taxon>Solanoideae</taxon>
        <taxon>Datureae</taxon>
        <taxon>Datura</taxon>
    </lineage>
</organism>
<name>A0ABS8US26_DATST</name>
<dbReference type="EMBL" id="JACEIK010002453">
    <property type="protein sequence ID" value="MCD9561285.1"/>
    <property type="molecule type" value="Genomic_DNA"/>
</dbReference>
<gene>
    <name evidence="1" type="ORF">HAX54_020315</name>
</gene>
<evidence type="ECO:0000313" key="2">
    <source>
        <dbReference type="Proteomes" id="UP000823775"/>
    </source>
</evidence>
<sequence>MGVRVWGFRFNKSELKSSDKVDKVEKAVIGSLRRSQQLLPHFATTGLRLLLWSRCSGNPTAAT</sequence>
<protein>
    <submittedName>
        <fullName evidence="1">Uncharacterized protein</fullName>
    </submittedName>
</protein>
<accession>A0ABS8US26</accession>